<dbReference type="InterPro" id="IPR004316">
    <property type="entry name" value="SWEET_rpt"/>
</dbReference>
<keyword evidence="1" id="KW-0472">Membrane</keyword>
<evidence type="ECO:0000313" key="3">
    <source>
        <dbReference type="Proteomes" id="UP000178085"/>
    </source>
</evidence>
<protein>
    <recommendedName>
        <fullName evidence="4">Lipid A biosynthesis N-terminal domain-containing protein</fullName>
    </recommendedName>
</protein>
<dbReference type="Gene3D" id="1.20.1280.290">
    <property type="match status" value="1"/>
</dbReference>
<keyword evidence="1" id="KW-0812">Transmembrane</keyword>
<evidence type="ECO:0008006" key="4">
    <source>
        <dbReference type="Google" id="ProtNLM"/>
    </source>
</evidence>
<gene>
    <name evidence="2" type="ORF">A3K51_01195</name>
</gene>
<sequence>MVSFFGTLAAIASLTIIVWGLPKQIWLNWKRKSYEGLSPDLAWSVAVIYFFWGTYGLVKHDVFIITADIPGFILSAGLVWQMHYYRRK</sequence>
<accession>A0A1F4NRE7</accession>
<evidence type="ECO:0000256" key="1">
    <source>
        <dbReference type="SAM" id="Phobius"/>
    </source>
</evidence>
<dbReference type="GO" id="GO:0016020">
    <property type="term" value="C:membrane"/>
    <property type="evidence" value="ECO:0007669"/>
    <property type="project" value="InterPro"/>
</dbReference>
<dbReference type="Proteomes" id="UP000178085">
    <property type="component" value="Unassembled WGS sequence"/>
</dbReference>
<name>A0A1F4NRE7_UNCK3</name>
<dbReference type="Pfam" id="PF03083">
    <property type="entry name" value="MtN3_slv"/>
    <property type="match status" value="1"/>
</dbReference>
<feature type="transmembrane region" description="Helical" evidence="1">
    <location>
        <begin position="41"/>
        <end position="58"/>
    </location>
</feature>
<keyword evidence="1" id="KW-1133">Transmembrane helix</keyword>
<feature type="transmembrane region" description="Helical" evidence="1">
    <location>
        <begin position="64"/>
        <end position="85"/>
    </location>
</feature>
<organism evidence="2 3">
    <name type="scientific">candidate division Kazan bacterium RIFCSPLOWO2_01_FULL_45_19</name>
    <dbReference type="NCBI Taxonomy" id="1798538"/>
    <lineage>
        <taxon>Bacteria</taxon>
        <taxon>Bacteria division Kazan-3B-28</taxon>
    </lineage>
</organism>
<proteinExistence type="predicted"/>
<reference evidence="2 3" key="1">
    <citation type="journal article" date="2016" name="Nat. Commun.">
        <title>Thousands of microbial genomes shed light on interconnected biogeochemical processes in an aquifer system.</title>
        <authorList>
            <person name="Anantharaman K."/>
            <person name="Brown C.T."/>
            <person name="Hug L.A."/>
            <person name="Sharon I."/>
            <person name="Castelle C.J."/>
            <person name="Probst A.J."/>
            <person name="Thomas B.C."/>
            <person name="Singh A."/>
            <person name="Wilkins M.J."/>
            <person name="Karaoz U."/>
            <person name="Brodie E.L."/>
            <person name="Williams K.H."/>
            <person name="Hubbard S.S."/>
            <person name="Banfield J.F."/>
        </authorList>
    </citation>
    <scope>NUCLEOTIDE SEQUENCE [LARGE SCALE GENOMIC DNA]</scope>
</reference>
<evidence type="ECO:0000313" key="2">
    <source>
        <dbReference type="EMBL" id="OGB73462.1"/>
    </source>
</evidence>
<dbReference type="AlphaFoldDB" id="A0A1F4NRE7"/>
<feature type="transmembrane region" description="Helical" evidence="1">
    <location>
        <begin position="6"/>
        <end position="29"/>
    </location>
</feature>
<dbReference type="EMBL" id="METD01000001">
    <property type="protein sequence ID" value="OGB73462.1"/>
    <property type="molecule type" value="Genomic_DNA"/>
</dbReference>
<comment type="caution">
    <text evidence="2">The sequence shown here is derived from an EMBL/GenBank/DDBJ whole genome shotgun (WGS) entry which is preliminary data.</text>
</comment>